<dbReference type="Gene3D" id="1.10.1900.10">
    <property type="entry name" value="c-terminal domain of poly(a) binding protein"/>
    <property type="match status" value="1"/>
</dbReference>
<evidence type="ECO:0000313" key="1">
    <source>
        <dbReference type="EMBL" id="MBA4543453.1"/>
    </source>
</evidence>
<proteinExistence type="predicted"/>
<dbReference type="RefSeq" id="WP_033100927.1">
    <property type="nucleotide sequence ID" value="NZ_JACEIP010000016.1"/>
</dbReference>
<reference evidence="1 2" key="1">
    <citation type="submission" date="2020-07" db="EMBL/GenBank/DDBJ databases">
        <authorList>
            <person name="Feng H."/>
        </authorList>
    </citation>
    <scope>NUCLEOTIDE SEQUENCE [LARGE SCALE GENOMIC DNA]</scope>
    <source>
        <strain evidence="2">s-11</strain>
    </source>
</reference>
<organism evidence="1 2">
    <name type="scientific">Thermoactinomyces daqus</name>
    <dbReference type="NCBI Taxonomy" id="1329516"/>
    <lineage>
        <taxon>Bacteria</taxon>
        <taxon>Bacillati</taxon>
        <taxon>Bacillota</taxon>
        <taxon>Bacilli</taxon>
        <taxon>Bacillales</taxon>
        <taxon>Thermoactinomycetaceae</taxon>
        <taxon>Thermoactinomyces</taxon>
    </lineage>
</organism>
<gene>
    <name evidence="1" type="ORF">H1164_11150</name>
</gene>
<dbReference type="InterPro" id="IPR008316">
    <property type="entry name" value="UCP029876"/>
</dbReference>
<dbReference type="Proteomes" id="UP000530514">
    <property type="component" value="Unassembled WGS sequence"/>
</dbReference>
<dbReference type="OrthoDB" id="2087617at2"/>
<name>A0A7W1XB51_9BACL</name>
<sequence>MEINIFSILQRWKQEKAEYRRYKKRINSLPRDYQIVMNEIENFLWTSAADHDSAMFMFKVLQDVLEFFESKAQEGMDVLDVVGQDVGGFCDDLLHELQGQTWNGKRKEQLNENIRKKLGRGE</sequence>
<dbReference type="SUPFAM" id="SSF158560">
    <property type="entry name" value="BH3980-like"/>
    <property type="match status" value="1"/>
</dbReference>
<dbReference type="AlphaFoldDB" id="A0A7W1XB51"/>
<evidence type="ECO:0000313" key="2">
    <source>
        <dbReference type="Proteomes" id="UP000530514"/>
    </source>
</evidence>
<comment type="caution">
    <text evidence="1">The sequence shown here is derived from an EMBL/GenBank/DDBJ whole genome shotgun (WGS) entry which is preliminary data.</text>
</comment>
<protein>
    <submittedName>
        <fullName evidence="1">DUF1048 domain-containing protein</fullName>
    </submittedName>
</protein>
<dbReference type="Pfam" id="PF06304">
    <property type="entry name" value="DUF1048"/>
    <property type="match status" value="1"/>
</dbReference>
<accession>A0A7W1XB51</accession>
<dbReference type="EMBL" id="JACEIP010000016">
    <property type="protein sequence ID" value="MBA4543453.1"/>
    <property type="molecule type" value="Genomic_DNA"/>
</dbReference>
<keyword evidence="2" id="KW-1185">Reference proteome</keyword>